<gene>
    <name evidence="4" type="ORF">GEV26_09980</name>
</gene>
<evidence type="ECO:0000256" key="2">
    <source>
        <dbReference type="SAM" id="SignalP"/>
    </source>
</evidence>
<keyword evidence="2" id="KW-0732">Signal</keyword>
<dbReference type="EMBL" id="CP045737">
    <property type="protein sequence ID" value="QGG41660.1"/>
    <property type="molecule type" value="Genomic_DNA"/>
</dbReference>
<feature type="signal peptide" evidence="2">
    <location>
        <begin position="1"/>
        <end position="24"/>
    </location>
</feature>
<feature type="transmembrane region" description="Helical" evidence="1">
    <location>
        <begin position="253"/>
        <end position="273"/>
    </location>
</feature>
<name>A0A5Q2MNQ0_9ACTN</name>
<dbReference type="Pfam" id="PF09972">
    <property type="entry name" value="DUF2207"/>
    <property type="match status" value="1"/>
</dbReference>
<dbReference type="AlphaFoldDB" id="A0A5Q2MNQ0"/>
<evidence type="ECO:0000259" key="3">
    <source>
        <dbReference type="Pfam" id="PF09972"/>
    </source>
</evidence>
<keyword evidence="1" id="KW-0472">Membrane</keyword>
<dbReference type="KEGG" id="aef:GEV26_09980"/>
<dbReference type="RefSeq" id="WP_153652928.1">
    <property type="nucleotide sequence ID" value="NZ_CP045737.1"/>
</dbReference>
<keyword evidence="1" id="KW-0812">Transmembrane</keyword>
<evidence type="ECO:0000313" key="4">
    <source>
        <dbReference type="EMBL" id="QGG41660.1"/>
    </source>
</evidence>
<feature type="transmembrane region" description="Helical" evidence="1">
    <location>
        <begin position="285"/>
        <end position="304"/>
    </location>
</feature>
<feature type="transmembrane region" description="Helical" evidence="1">
    <location>
        <begin position="310"/>
        <end position="327"/>
    </location>
</feature>
<feature type="chain" id="PRO_5024272888" evidence="2">
    <location>
        <begin position="25"/>
        <end position="333"/>
    </location>
</feature>
<protein>
    <submittedName>
        <fullName evidence="4">DUF2207 domain-containing protein</fullName>
    </submittedName>
</protein>
<reference evidence="4 5" key="1">
    <citation type="submission" date="2019-11" db="EMBL/GenBank/DDBJ databases">
        <authorList>
            <person name="Li J."/>
        </authorList>
    </citation>
    <scope>NUCLEOTIDE SEQUENCE [LARGE SCALE GENOMIC DNA]</scope>
    <source>
        <strain evidence="4 5">MF47</strain>
    </source>
</reference>
<dbReference type="Proteomes" id="UP000392064">
    <property type="component" value="Chromosome"/>
</dbReference>
<dbReference type="InterPro" id="IPR018702">
    <property type="entry name" value="DUF2207"/>
</dbReference>
<keyword evidence="5" id="KW-1185">Reference proteome</keyword>
<keyword evidence="1" id="KW-1133">Transmembrane helix</keyword>
<evidence type="ECO:0000313" key="5">
    <source>
        <dbReference type="Proteomes" id="UP000392064"/>
    </source>
</evidence>
<feature type="domain" description="DUF2207" evidence="3">
    <location>
        <begin position="40"/>
        <end position="228"/>
    </location>
</feature>
<sequence>MLRPLLRVLALAATVGLLVVPVLASSQAPQQDIDPRSGLITDFRGDYVLSADGTLAAKETVTTETREGQPGVARSWDLRDPFDSHVRLVPENIAVEVDGRSQPVELQWQQGRRVRVAQIADAVTAGTHTYTVRYTVDGVLSSSDADSGTSREPRTPSVLRWDVVPRGWDVEIKRSTAHLTLPAGTESVRCATGRDPDTTCDITGTGSDRITITTGALPARTPVTLRAGLPVEAPGRVTAPWPVQLDRALGRSVLDLAALLVAAFALGGIAYALDRRSRHAAPHVILTVLAWVSLIALLAIGILAHPPVTAYLLPVAGCAVGGAGLLTRRPAVR</sequence>
<accession>A0A5Q2MNQ0</accession>
<proteinExistence type="predicted"/>
<evidence type="ECO:0000256" key="1">
    <source>
        <dbReference type="SAM" id="Phobius"/>
    </source>
</evidence>
<organism evidence="4 5">
    <name type="scientific">Aeromicrobium yanjiei</name>
    <dbReference type="NCBI Taxonomy" id="2662028"/>
    <lineage>
        <taxon>Bacteria</taxon>
        <taxon>Bacillati</taxon>
        <taxon>Actinomycetota</taxon>
        <taxon>Actinomycetes</taxon>
        <taxon>Propionibacteriales</taxon>
        <taxon>Nocardioidaceae</taxon>
        <taxon>Aeromicrobium</taxon>
    </lineage>
</organism>